<dbReference type="AlphaFoldDB" id="A0A1J1HTX3"/>
<feature type="domain" description="UMA" evidence="2">
    <location>
        <begin position="82"/>
        <end position="131"/>
    </location>
</feature>
<gene>
    <name evidence="3" type="ORF">CLUMA_CG004510</name>
</gene>
<feature type="compositionally biased region" description="Low complexity" evidence="1">
    <location>
        <begin position="1"/>
        <end position="16"/>
    </location>
</feature>
<evidence type="ECO:0000313" key="3">
    <source>
        <dbReference type="EMBL" id="CRK90820.1"/>
    </source>
</evidence>
<feature type="compositionally biased region" description="Basic and acidic residues" evidence="1">
    <location>
        <begin position="18"/>
        <end position="30"/>
    </location>
</feature>
<dbReference type="InterPro" id="IPR023340">
    <property type="entry name" value="UMA"/>
</dbReference>
<dbReference type="OrthoDB" id="5959275at2759"/>
<feature type="region of interest" description="Disordered" evidence="1">
    <location>
        <begin position="1"/>
        <end position="30"/>
    </location>
</feature>
<dbReference type="PROSITE" id="PS51497">
    <property type="entry name" value="UMA"/>
    <property type="match status" value="1"/>
</dbReference>
<accession>A0A1J1HTX3</accession>
<keyword evidence="4" id="KW-1185">Reference proteome</keyword>
<reference evidence="3 4" key="1">
    <citation type="submission" date="2015-04" db="EMBL/GenBank/DDBJ databases">
        <authorList>
            <person name="Syromyatnikov M.Y."/>
            <person name="Popov V.N."/>
        </authorList>
    </citation>
    <scope>NUCLEOTIDE SEQUENCE [LARGE SCALE GENOMIC DNA]</scope>
</reference>
<name>A0A1J1HTX3_9DIPT</name>
<evidence type="ECO:0000259" key="2">
    <source>
        <dbReference type="PROSITE" id="PS51497"/>
    </source>
</evidence>
<dbReference type="STRING" id="568069.A0A1J1HTX3"/>
<protein>
    <submittedName>
        <fullName evidence="3">CLUMA_CG004510, isoform A</fullName>
    </submittedName>
</protein>
<proteinExistence type="predicted"/>
<organism evidence="3 4">
    <name type="scientific">Clunio marinus</name>
    <dbReference type="NCBI Taxonomy" id="568069"/>
    <lineage>
        <taxon>Eukaryota</taxon>
        <taxon>Metazoa</taxon>
        <taxon>Ecdysozoa</taxon>
        <taxon>Arthropoda</taxon>
        <taxon>Hexapoda</taxon>
        <taxon>Insecta</taxon>
        <taxon>Pterygota</taxon>
        <taxon>Neoptera</taxon>
        <taxon>Endopterygota</taxon>
        <taxon>Diptera</taxon>
        <taxon>Nematocera</taxon>
        <taxon>Chironomoidea</taxon>
        <taxon>Chironomidae</taxon>
        <taxon>Clunio</taxon>
    </lineage>
</organism>
<dbReference type="Proteomes" id="UP000183832">
    <property type="component" value="Unassembled WGS sequence"/>
</dbReference>
<evidence type="ECO:0000256" key="1">
    <source>
        <dbReference type="SAM" id="MobiDB-lite"/>
    </source>
</evidence>
<dbReference type="EMBL" id="CVRI01000020">
    <property type="protein sequence ID" value="CRK90820.1"/>
    <property type="molecule type" value="Genomic_DNA"/>
</dbReference>
<evidence type="ECO:0000313" key="4">
    <source>
        <dbReference type="Proteomes" id="UP000183832"/>
    </source>
</evidence>
<sequence>MFSFFKSSKKSPVVSPTHESKEDENKQKAADDFVLIGGGQNRNSMPLYPPISSGGPVAPVPSAAPHHAPFERQYSMQIANYTQNVPFKLNPALCSNDDTDFLEFQLKEISQTISKMSSSVDYDFKLERAIIDQN</sequence>